<accession>A0A1M6DIU2</accession>
<keyword evidence="7 8" id="KW-0998">Cell outer membrane</keyword>
<evidence type="ECO:0000256" key="7">
    <source>
        <dbReference type="ARBA" id="ARBA00023237"/>
    </source>
</evidence>
<comment type="subcellular location">
    <subcellularLocation>
        <location evidence="1 8">Cell outer membrane</location>
        <topology evidence="1 8">Multi-pass membrane protein</topology>
    </subcellularLocation>
</comment>
<dbReference type="NCBIfam" id="TIGR04057">
    <property type="entry name" value="SusC_RagA_signa"/>
    <property type="match status" value="1"/>
</dbReference>
<evidence type="ECO:0000256" key="4">
    <source>
        <dbReference type="ARBA" id="ARBA00022692"/>
    </source>
</evidence>
<evidence type="ECO:0000256" key="5">
    <source>
        <dbReference type="ARBA" id="ARBA00023077"/>
    </source>
</evidence>
<dbReference type="InterPro" id="IPR039426">
    <property type="entry name" value="TonB-dep_rcpt-like"/>
</dbReference>
<dbReference type="STRING" id="415425.SAMN05444363_1466"/>
<dbReference type="RefSeq" id="WP_073309983.1">
    <property type="nucleotide sequence ID" value="NZ_FQZI01000002.1"/>
</dbReference>
<evidence type="ECO:0000259" key="12">
    <source>
        <dbReference type="Pfam" id="PF07715"/>
    </source>
</evidence>
<dbReference type="EMBL" id="FQZI01000002">
    <property type="protein sequence ID" value="SHI72928.1"/>
    <property type="molecule type" value="Genomic_DNA"/>
</dbReference>
<dbReference type="InterPro" id="IPR037066">
    <property type="entry name" value="Plug_dom_sf"/>
</dbReference>
<dbReference type="GO" id="GO:0009279">
    <property type="term" value="C:cell outer membrane"/>
    <property type="evidence" value="ECO:0007669"/>
    <property type="project" value="UniProtKB-SubCell"/>
</dbReference>
<dbReference type="InterPro" id="IPR023996">
    <property type="entry name" value="TonB-dep_OMP_SusC/RagA"/>
</dbReference>
<dbReference type="Proteomes" id="UP000184488">
    <property type="component" value="Unassembled WGS sequence"/>
</dbReference>
<dbReference type="Pfam" id="PF07715">
    <property type="entry name" value="Plug"/>
    <property type="match status" value="1"/>
</dbReference>
<organism evidence="13 14">
    <name type="scientific">Flavobacterium terrae</name>
    <dbReference type="NCBI Taxonomy" id="415425"/>
    <lineage>
        <taxon>Bacteria</taxon>
        <taxon>Pseudomonadati</taxon>
        <taxon>Bacteroidota</taxon>
        <taxon>Flavobacteriia</taxon>
        <taxon>Flavobacteriales</taxon>
        <taxon>Flavobacteriaceae</taxon>
        <taxon>Flavobacterium</taxon>
    </lineage>
</organism>
<dbReference type="SUPFAM" id="SSF49464">
    <property type="entry name" value="Carboxypeptidase regulatory domain-like"/>
    <property type="match status" value="1"/>
</dbReference>
<dbReference type="Gene3D" id="2.40.170.20">
    <property type="entry name" value="TonB-dependent receptor, beta-barrel domain"/>
    <property type="match status" value="1"/>
</dbReference>
<keyword evidence="5 9" id="KW-0798">TonB box</keyword>
<keyword evidence="2 8" id="KW-0813">Transport</keyword>
<feature type="domain" description="TonB-dependent receptor-like beta-barrel" evidence="11">
    <location>
        <begin position="449"/>
        <end position="802"/>
    </location>
</feature>
<dbReference type="Gene3D" id="2.170.130.10">
    <property type="entry name" value="TonB-dependent receptor, plug domain"/>
    <property type="match status" value="1"/>
</dbReference>
<evidence type="ECO:0000256" key="6">
    <source>
        <dbReference type="ARBA" id="ARBA00023136"/>
    </source>
</evidence>
<dbReference type="InterPro" id="IPR008969">
    <property type="entry name" value="CarboxyPept-like_regulatory"/>
</dbReference>
<dbReference type="OrthoDB" id="9768177at2"/>
<dbReference type="Pfam" id="PF13715">
    <property type="entry name" value="CarbopepD_reg_2"/>
    <property type="match status" value="1"/>
</dbReference>
<dbReference type="SUPFAM" id="SSF56935">
    <property type="entry name" value="Porins"/>
    <property type="match status" value="1"/>
</dbReference>
<evidence type="ECO:0000256" key="8">
    <source>
        <dbReference type="PROSITE-ProRule" id="PRU01360"/>
    </source>
</evidence>
<dbReference type="InterPro" id="IPR000531">
    <property type="entry name" value="Beta-barrel_TonB"/>
</dbReference>
<evidence type="ECO:0000259" key="11">
    <source>
        <dbReference type="Pfam" id="PF00593"/>
    </source>
</evidence>
<keyword evidence="10" id="KW-0732">Signal</keyword>
<dbReference type="FunFam" id="2.170.130.10:FF:000003">
    <property type="entry name" value="SusC/RagA family TonB-linked outer membrane protein"/>
    <property type="match status" value="1"/>
</dbReference>
<evidence type="ECO:0000256" key="3">
    <source>
        <dbReference type="ARBA" id="ARBA00022452"/>
    </source>
</evidence>
<dbReference type="Pfam" id="PF00593">
    <property type="entry name" value="TonB_dep_Rec_b-barrel"/>
    <property type="match status" value="1"/>
</dbReference>
<dbReference type="PROSITE" id="PS52016">
    <property type="entry name" value="TONB_DEPENDENT_REC_3"/>
    <property type="match status" value="1"/>
</dbReference>
<keyword evidence="6 8" id="KW-0472">Membrane</keyword>
<comment type="similarity">
    <text evidence="8 9">Belongs to the TonB-dependent receptor family.</text>
</comment>
<keyword evidence="14" id="KW-1185">Reference proteome</keyword>
<proteinExistence type="inferred from homology"/>
<protein>
    <submittedName>
        <fullName evidence="13">TonB-linked outer membrane protein, SusC/RagA family</fullName>
    </submittedName>
</protein>
<keyword evidence="3 8" id="KW-1134">Transmembrane beta strand</keyword>
<dbReference type="InterPro" id="IPR023997">
    <property type="entry name" value="TonB-dep_OMP_SusC/RagA_CS"/>
</dbReference>
<dbReference type="InterPro" id="IPR036942">
    <property type="entry name" value="Beta-barrel_TonB_sf"/>
</dbReference>
<evidence type="ECO:0000313" key="13">
    <source>
        <dbReference type="EMBL" id="SHI72928.1"/>
    </source>
</evidence>
<evidence type="ECO:0000256" key="9">
    <source>
        <dbReference type="RuleBase" id="RU003357"/>
    </source>
</evidence>
<sequence length="1079" mass="118790">MRSKFKWIFTLLMALTMQFSFAQEKTITGVVSDASGPLPGVNVVVKGTQRGVQTGFDGAYSIKAKEGESLVFSFLGMKEVTRVIGAANAINVVMQDDATVLNEVVVVGYGTTTKEAYVGTADKIKSENVQAKSVANISQALKGEVAGVNVITTSGQPGTSATIRIRGFGSVNGNRDPLYVLDGVPFTGTLNAINPEDIESLTILKDATATSVYGSRGANGVVVISTKKGKANKTSIEIDSKTSVNMMLIPRYDVIESPEEYIGLTWESLYNRAVATGSANPTASANSALFDTSQAGISPAYNMWNVASASDLIDPNTRQVRPGVTRRYNPEDWEDYGFNSSMRTETNVRFSGGNDKTRYFSSFGYLDEKGTIINSDFKRYTTRLNVSHQPKEWLKAGANIGFSGSRSNNNGQTSDSGSIFWFVDNIPSIYPLFTRDAAGNMVEDPIYGGYQYDYGGGPAGQRGFGALTNAIADAKFDRDRRDTKEFNGSFNFDVKLYKGLTFETLYGAQYRDFERNLRGNPFYGSSASQLGSLYKNRQSYIMQNFLQLLRYKNNFGNHNFEAFVAHESNSWKDNTIEASKYRSVVPDTYDLSQYILTGSPTLSYTESAKTESYFGQLNYNYSGKYYFTATGRRDGSSRFKDDKWGTFGSVGASWVVTKEKFLNDSKYINYLKIKGSYGLTGDQEGVGLWPGYDTFNVGVVNNDYSIVPRPIPGNKDLTWETSKTAQVGIETSLFNNSLDLNVDYYVKNTDNLIFERRTAISTGVAIIQVNDGQLRNSGIEFDVNAHLLKAENRGGFSLDFGVNGEILENKITKMPIDPATGMPKVLDSNDAPFAWSQGRSIYDYYLREWAGVDAADGTALWFRYFDDKNSDGIFNTGDVTIPSMVDYLAANPNANVGKTTTNNYAQATLNYVGKSSIPKVRGAFRLNAAYKNFDLTTQFVYRLGGYVYDGAYAGLMANGTAGANNWSTDIRGRWQKPGDITDIPRLSAGQDANVASQSTRFLTKADYIGLNNARIGYTMPSKFTDKLAISKFNIFVSGDNLFLSSKRKGLNPSTSENGNSNTYRYSTLSTFTMGLRLEF</sequence>
<feature type="domain" description="TonB-dependent receptor plug" evidence="12">
    <location>
        <begin position="119"/>
        <end position="221"/>
    </location>
</feature>
<name>A0A1M6DIU2_9FLAO</name>
<evidence type="ECO:0000256" key="1">
    <source>
        <dbReference type="ARBA" id="ARBA00004571"/>
    </source>
</evidence>
<dbReference type="AlphaFoldDB" id="A0A1M6DIU2"/>
<dbReference type="InterPro" id="IPR012910">
    <property type="entry name" value="Plug_dom"/>
</dbReference>
<keyword evidence="4 8" id="KW-0812">Transmembrane</keyword>
<feature type="chain" id="PRO_5013336751" evidence="10">
    <location>
        <begin position="23"/>
        <end position="1079"/>
    </location>
</feature>
<evidence type="ECO:0000256" key="10">
    <source>
        <dbReference type="SAM" id="SignalP"/>
    </source>
</evidence>
<gene>
    <name evidence="13" type="ORF">SAMN05444363_1466</name>
</gene>
<evidence type="ECO:0000256" key="2">
    <source>
        <dbReference type="ARBA" id="ARBA00022448"/>
    </source>
</evidence>
<dbReference type="NCBIfam" id="TIGR04056">
    <property type="entry name" value="OMP_RagA_SusC"/>
    <property type="match status" value="1"/>
</dbReference>
<evidence type="ECO:0000313" key="14">
    <source>
        <dbReference type="Proteomes" id="UP000184488"/>
    </source>
</evidence>
<feature type="signal peptide" evidence="10">
    <location>
        <begin position="1"/>
        <end position="22"/>
    </location>
</feature>
<reference evidence="14" key="1">
    <citation type="submission" date="2016-11" db="EMBL/GenBank/DDBJ databases">
        <authorList>
            <person name="Varghese N."/>
            <person name="Submissions S."/>
        </authorList>
    </citation>
    <scope>NUCLEOTIDE SEQUENCE [LARGE SCALE GENOMIC DNA]</scope>
    <source>
        <strain evidence="14">DSM 18829</strain>
    </source>
</reference>